<dbReference type="EMBL" id="JAWDJW010008484">
    <property type="protein sequence ID" value="KAK3060549.1"/>
    <property type="molecule type" value="Genomic_DNA"/>
</dbReference>
<gene>
    <name evidence="1" type="ORF">LTS18_008306</name>
</gene>
<protein>
    <submittedName>
        <fullName evidence="1">Uncharacterized protein</fullName>
    </submittedName>
</protein>
<organism evidence="1 2">
    <name type="scientific">Coniosporium uncinatum</name>
    <dbReference type="NCBI Taxonomy" id="93489"/>
    <lineage>
        <taxon>Eukaryota</taxon>
        <taxon>Fungi</taxon>
        <taxon>Dikarya</taxon>
        <taxon>Ascomycota</taxon>
        <taxon>Pezizomycotina</taxon>
        <taxon>Dothideomycetes</taxon>
        <taxon>Dothideomycetes incertae sedis</taxon>
        <taxon>Coniosporium</taxon>
    </lineage>
</organism>
<evidence type="ECO:0000313" key="2">
    <source>
        <dbReference type="Proteomes" id="UP001186974"/>
    </source>
</evidence>
<accession>A0ACC3D1U6</accession>
<name>A0ACC3D1U6_9PEZI</name>
<sequence length="301" mass="31784">MALGRSTNTTVRVLAKSLKTMGASYATTTIANVFSADPTNLFEGGADLIINGTIPGSLSNIKTTYSAACNSESNNNPQIPSGMVYPKKSSSDASYDLSESALRRVIHLPSTFTHSQKPAIILVSGTGAKGCLMFGANSIKKLTGVSYADPAWLNMPDGLRNGGDSAYVPTTSIWSITDEILQPQAGTSASAYIRDARGVGTSNNQLQTICEGQPAGLFYTREGVLYNPMALALAVDALKNRGPGNVDRIDKTDLCQAVVTEKLNLADVWATEGNMPAAVEAIALHSAKVWVEPILRPYAGH</sequence>
<comment type="caution">
    <text evidence="1">The sequence shown here is derived from an EMBL/GenBank/DDBJ whole genome shotgun (WGS) entry which is preliminary data.</text>
</comment>
<reference evidence="1" key="1">
    <citation type="submission" date="2024-09" db="EMBL/GenBank/DDBJ databases">
        <title>Black Yeasts Isolated from many extreme environments.</title>
        <authorList>
            <person name="Coleine C."/>
            <person name="Stajich J.E."/>
            <person name="Selbmann L."/>
        </authorList>
    </citation>
    <scope>NUCLEOTIDE SEQUENCE</scope>
    <source>
        <strain evidence="1">CCFEE 5737</strain>
    </source>
</reference>
<keyword evidence="2" id="KW-1185">Reference proteome</keyword>
<dbReference type="Proteomes" id="UP001186974">
    <property type="component" value="Unassembled WGS sequence"/>
</dbReference>
<evidence type="ECO:0000313" key="1">
    <source>
        <dbReference type="EMBL" id="KAK3060549.1"/>
    </source>
</evidence>
<proteinExistence type="predicted"/>